<dbReference type="STRING" id="1443111.Z949_145"/>
<proteinExistence type="predicted"/>
<name>J7G525_9RHOB</name>
<reference evidence="2 3" key="2">
    <citation type="submission" date="2018-09" db="EMBL/GenBank/DDBJ databases">
        <title>Genomic Encyclopedia of Archaeal and Bacterial Type Strains, Phase II (KMG-II): from individual species to whole genera.</title>
        <authorList>
            <person name="Goeker M."/>
        </authorList>
    </citation>
    <scope>NUCLEOTIDE SEQUENCE [LARGE SCALE GENOMIC DNA]</scope>
    <source>
        <strain evidence="2 3">DSM 11458</strain>
    </source>
</reference>
<dbReference type="EMBL" id="JN172927">
    <property type="protein sequence ID" value="AFP55471.1"/>
    <property type="molecule type" value="Genomic_DNA"/>
</dbReference>
<dbReference type="EMBL" id="RAQK01000003">
    <property type="protein sequence ID" value="RKE92093.1"/>
    <property type="molecule type" value="Genomic_DNA"/>
</dbReference>
<keyword evidence="1" id="KW-0614">Plasmid</keyword>
<dbReference type="AlphaFoldDB" id="J7G525"/>
<dbReference type="Proteomes" id="UP000284407">
    <property type="component" value="Unassembled WGS sequence"/>
</dbReference>
<organism evidence="1">
    <name type="scientific">Sulfitobacter guttiformis</name>
    <dbReference type="NCBI Taxonomy" id="74349"/>
    <lineage>
        <taxon>Bacteria</taxon>
        <taxon>Pseudomonadati</taxon>
        <taxon>Pseudomonadota</taxon>
        <taxon>Alphaproteobacteria</taxon>
        <taxon>Rhodobacterales</taxon>
        <taxon>Roseobacteraceae</taxon>
        <taxon>Sulfitobacter</taxon>
    </lineage>
</organism>
<sequence>MSLNPNIYMVTKPEKHIFNPSDFITYSTPRFYVPDATGPDVISIIGPRMYVRPTHFCGQSPLEREKWVCFTNVDAVFVEPTNYASLKE</sequence>
<dbReference type="RefSeq" id="WP_015063265.1">
    <property type="nucleotide sequence ID" value="NC_019364.1"/>
</dbReference>
<keyword evidence="3" id="KW-1185">Reference proteome</keyword>
<evidence type="ECO:0000313" key="1">
    <source>
        <dbReference type="EMBL" id="AFP55471.1"/>
    </source>
</evidence>
<reference evidence="1" key="1">
    <citation type="journal article" date="2012" name="Environ. Microbiol.">
        <title>Think pink: photosynthesis, plasmids and the Roseobacter clade.</title>
        <authorList>
            <person name="Petersen J."/>
            <person name="Brinkmann H."/>
            <person name="Bunk B."/>
            <person name="Michael V."/>
            <person name="Pauker O."/>
            <person name="Pradella S."/>
        </authorList>
    </citation>
    <scope>NUCLEOTIDE SEQUENCE</scope>
    <source>
        <strain evidence="1">DSM 11458</strain>
        <plasmid evidence="1">pSD118</plasmid>
    </source>
</reference>
<geneLocation type="plasmid" evidence="1">
    <name>pSD118</name>
</geneLocation>
<protein>
    <submittedName>
        <fullName evidence="1">Uncharacterized protein</fullName>
    </submittedName>
</protein>
<evidence type="ECO:0000313" key="2">
    <source>
        <dbReference type="EMBL" id="RKE92093.1"/>
    </source>
</evidence>
<evidence type="ECO:0000313" key="3">
    <source>
        <dbReference type="Proteomes" id="UP000284407"/>
    </source>
</evidence>
<gene>
    <name evidence="2" type="ORF">C8N30_3850</name>
    <name evidence="1" type="ORF">pSD118_069</name>
</gene>
<accession>J7G525</accession>